<keyword evidence="3" id="KW-1185">Reference proteome</keyword>
<comment type="caution">
    <text evidence="2">The sequence shown here is derived from an EMBL/GenBank/DDBJ whole genome shotgun (WGS) entry which is preliminary data.</text>
</comment>
<evidence type="ECO:0000313" key="2">
    <source>
        <dbReference type="EMBL" id="GAW09109.1"/>
    </source>
</evidence>
<keyword evidence="1" id="KW-0732">Signal</keyword>
<gene>
    <name evidence="2" type="ORF">LENED_011240</name>
</gene>
<proteinExistence type="predicted"/>
<protein>
    <submittedName>
        <fullName evidence="2">Ectomycorrhiza-regulated small secreted protein</fullName>
    </submittedName>
</protein>
<dbReference type="STRING" id="5353.A0A1Q3EPI1"/>
<dbReference type="Proteomes" id="UP000188533">
    <property type="component" value="Unassembled WGS sequence"/>
</dbReference>
<feature type="chain" id="PRO_5012094680" evidence="1">
    <location>
        <begin position="21"/>
        <end position="435"/>
    </location>
</feature>
<evidence type="ECO:0000256" key="1">
    <source>
        <dbReference type="SAM" id="SignalP"/>
    </source>
</evidence>
<feature type="signal peptide" evidence="1">
    <location>
        <begin position="1"/>
        <end position="20"/>
    </location>
</feature>
<reference evidence="2 3" key="2">
    <citation type="submission" date="2017-02" db="EMBL/GenBank/DDBJ databases">
        <title>A genome survey and senescence transcriptome analysis in Lentinula edodes.</title>
        <authorList>
            <person name="Sakamoto Y."/>
            <person name="Nakade K."/>
            <person name="Sato S."/>
            <person name="Yoshida Y."/>
            <person name="Miyazaki K."/>
            <person name="Natsume S."/>
            <person name="Konno N."/>
        </authorList>
    </citation>
    <scope>NUCLEOTIDE SEQUENCE [LARGE SCALE GENOMIC DNA]</scope>
    <source>
        <strain evidence="2 3">NBRC 111202</strain>
    </source>
</reference>
<dbReference type="AlphaFoldDB" id="A0A1Q3EPI1"/>
<evidence type="ECO:0000313" key="3">
    <source>
        <dbReference type="Proteomes" id="UP000188533"/>
    </source>
</evidence>
<reference evidence="2 3" key="1">
    <citation type="submission" date="2016-08" db="EMBL/GenBank/DDBJ databases">
        <authorList>
            <consortium name="Lentinula edodes genome sequencing consortium"/>
            <person name="Sakamoto Y."/>
            <person name="Nakade K."/>
            <person name="Sato S."/>
            <person name="Yoshida Y."/>
            <person name="Miyazaki K."/>
            <person name="Natsume S."/>
            <person name="Konno N."/>
        </authorList>
    </citation>
    <scope>NUCLEOTIDE SEQUENCE [LARGE SCALE GENOMIC DNA]</scope>
    <source>
        <strain evidence="2 3">NBRC 111202</strain>
    </source>
</reference>
<accession>A0A1Q3EPI1</accession>
<sequence length="435" mass="48340">MLLTYGLLLFLYVFAQLVSGAPLPSKRNLVSIRNDLDPLANSKTISDNLEFASLHKYPDPDSASVVLSTDKFLSMNRGSGYFARKPAMEFYPADFERSDVDEISAMDDNESMLPEGETDLVIRSRNDLAIHARTVESLQTAGKGMQSAGEIMGKVAKAADAIPEVGEIIGTAIQVVATFVKYIGKLLNEVAEAEKESAHARGEFTKKVTDQTLKEHPGWLIVTVHPKHTVFFQGQENIDWAHDKTHITTKVGFFEFDVYSARAGIFMNDGDGGYQNWAFSAPQNKLQTYGDQGHRLVYTGGPPKNSKPKSGNCGIHLYQYQKNEKRSNPTNHYTLVVVIKDAAGTIVGFEGNGDTSKPVLVRSQLPLALQITAGEKDSSPLTFTYGKDTWKSNADGLRFPMYLLNRSINDESRSCPRNVRFSVFRRMRVELLQIR</sequence>
<organism evidence="2 3">
    <name type="scientific">Lentinula edodes</name>
    <name type="common">Shiitake mushroom</name>
    <name type="synonym">Lentinus edodes</name>
    <dbReference type="NCBI Taxonomy" id="5353"/>
    <lineage>
        <taxon>Eukaryota</taxon>
        <taxon>Fungi</taxon>
        <taxon>Dikarya</taxon>
        <taxon>Basidiomycota</taxon>
        <taxon>Agaricomycotina</taxon>
        <taxon>Agaricomycetes</taxon>
        <taxon>Agaricomycetidae</taxon>
        <taxon>Agaricales</taxon>
        <taxon>Marasmiineae</taxon>
        <taxon>Omphalotaceae</taxon>
        <taxon>Lentinula</taxon>
    </lineage>
</organism>
<dbReference type="EMBL" id="BDGU01001021">
    <property type="protein sequence ID" value="GAW09109.1"/>
    <property type="molecule type" value="Genomic_DNA"/>
</dbReference>
<name>A0A1Q3EPI1_LENED</name>